<dbReference type="RefSeq" id="XP_023375840.1">
    <property type="nucleotide sequence ID" value="XM_023520072.1"/>
</dbReference>
<dbReference type="Proteomes" id="UP000515202">
    <property type="component" value="Unplaced"/>
</dbReference>
<dbReference type="InterPro" id="IPR035965">
    <property type="entry name" value="PAS-like_dom_sf"/>
</dbReference>
<feature type="compositionally biased region" description="Low complexity" evidence="1">
    <location>
        <begin position="285"/>
        <end position="300"/>
    </location>
</feature>
<feature type="domain" description="PAS" evidence="2">
    <location>
        <begin position="17"/>
        <end position="68"/>
    </location>
</feature>
<dbReference type="NCBIfam" id="TIGR00229">
    <property type="entry name" value="sensory_box"/>
    <property type="match status" value="1"/>
</dbReference>
<evidence type="ECO:0000259" key="2">
    <source>
        <dbReference type="PROSITE" id="PS50112"/>
    </source>
</evidence>
<feature type="compositionally biased region" description="Polar residues" evidence="1">
    <location>
        <begin position="260"/>
        <end position="280"/>
    </location>
</feature>
<feature type="compositionally biased region" description="Low complexity" evidence="1">
    <location>
        <begin position="332"/>
        <end position="352"/>
    </location>
</feature>
<dbReference type="SMART" id="SM00086">
    <property type="entry name" value="PAC"/>
    <property type="match status" value="1"/>
</dbReference>
<organism evidence="3 4">
    <name type="scientific">Pteropus vampyrus</name>
    <name type="common">Large flying fox</name>
    <dbReference type="NCBI Taxonomy" id="132908"/>
    <lineage>
        <taxon>Eukaryota</taxon>
        <taxon>Metazoa</taxon>
        <taxon>Chordata</taxon>
        <taxon>Craniata</taxon>
        <taxon>Vertebrata</taxon>
        <taxon>Euteleostomi</taxon>
        <taxon>Mammalia</taxon>
        <taxon>Eutheria</taxon>
        <taxon>Laurasiatheria</taxon>
        <taxon>Chiroptera</taxon>
        <taxon>Yinpterochiroptera</taxon>
        <taxon>Pteropodoidea</taxon>
        <taxon>Pteropodidae</taxon>
        <taxon>Pteropodinae</taxon>
        <taxon>Pteropus</taxon>
    </lineage>
</organism>
<dbReference type="GeneID" id="105301628"/>
<proteinExistence type="predicted"/>
<dbReference type="PROSITE" id="PS50112">
    <property type="entry name" value="PAS"/>
    <property type="match status" value="1"/>
</dbReference>
<dbReference type="Pfam" id="PF14598">
    <property type="entry name" value="PAS_11"/>
    <property type="match status" value="1"/>
</dbReference>
<protein>
    <submittedName>
        <fullName evidence="4">Aryl hydrocarbon receptor nuclear translocator 2 isoform X4</fullName>
    </submittedName>
</protein>
<name>A0A6P6BL90_PTEVA</name>
<dbReference type="InterPro" id="IPR000014">
    <property type="entry name" value="PAS"/>
</dbReference>
<reference evidence="4" key="1">
    <citation type="submission" date="2025-08" db="UniProtKB">
        <authorList>
            <consortium name="RefSeq"/>
        </authorList>
    </citation>
    <scope>IDENTIFICATION</scope>
    <source>
        <tissue evidence="4">Kidney</tissue>
    </source>
</reference>
<gene>
    <name evidence="4" type="primary">ARNT2</name>
</gene>
<dbReference type="CTD" id="9915"/>
<feature type="compositionally biased region" description="Polar residues" evidence="1">
    <location>
        <begin position="353"/>
        <end position="368"/>
    </location>
</feature>
<keyword evidence="4" id="KW-0675">Receptor</keyword>
<dbReference type="FunFam" id="3.30.450.20:FF:000020">
    <property type="entry name" value="Aryl hydrocarbon receptor nuclear translocator 2"/>
    <property type="match status" value="1"/>
</dbReference>
<dbReference type="InterPro" id="IPR001610">
    <property type="entry name" value="PAC"/>
</dbReference>
<dbReference type="InterPro" id="IPR050933">
    <property type="entry name" value="Circadian_TF"/>
</dbReference>
<keyword evidence="3" id="KW-1185">Reference proteome</keyword>
<feature type="compositionally biased region" description="Polar residues" evidence="1">
    <location>
        <begin position="224"/>
        <end position="247"/>
    </location>
</feature>
<feature type="compositionally biased region" description="Basic residues" evidence="1">
    <location>
        <begin position="428"/>
        <end position="439"/>
    </location>
</feature>
<evidence type="ECO:0000313" key="4">
    <source>
        <dbReference type="RefSeq" id="XP_023375840.1"/>
    </source>
</evidence>
<dbReference type="SMART" id="SM00091">
    <property type="entry name" value="PAS"/>
    <property type="match status" value="1"/>
</dbReference>
<dbReference type="GO" id="GO:0001666">
    <property type="term" value="P:response to hypoxia"/>
    <property type="evidence" value="ECO:0007669"/>
    <property type="project" value="UniProtKB-ARBA"/>
</dbReference>
<accession>A0A6P6BL90</accession>
<evidence type="ECO:0000256" key="1">
    <source>
        <dbReference type="SAM" id="MobiDB-lite"/>
    </source>
</evidence>
<feature type="compositionally biased region" description="Low complexity" evidence="1">
    <location>
        <begin position="374"/>
        <end position="391"/>
    </location>
</feature>
<feature type="compositionally biased region" description="Polar residues" evidence="1">
    <location>
        <begin position="317"/>
        <end position="326"/>
    </location>
</feature>
<dbReference type="CDD" id="cd00130">
    <property type="entry name" value="PAS"/>
    <property type="match status" value="1"/>
</dbReference>
<dbReference type="Gene3D" id="3.30.450.20">
    <property type="entry name" value="PAS domain"/>
    <property type="match status" value="1"/>
</dbReference>
<feature type="region of interest" description="Disordered" evidence="1">
    <location>
        <begin position="185"/>
        <end position="452"/>
    </location>
</feature>
<dbReference type="PANTHER" id="PTHR23042">
    <property type="entry name" value="CIRCADIAN PROTEIN CLOCK/ARNT/BMAL/PAS"/>
    <property type="match status" value="1"/>
</dbReference>
<dbReference type="AlphaFoldDB" id="A0A6P6BL90"/>
<sequence>MDMSGMSVPTEFLSRHSSDAVITFVDPRCISVIGYQPQDLLGKDILEFCHSEDQSHLRESFQQVVKLKGQVLSVMYRFRTKSREWLLIRTSSFTFQNPYSDEIEYVICTNTNVKQLQQQQAELEVHQRDGLSSYDLSQVPVPNLPAGVHESGKSVEKADAIFSQERDPRFAEMFAGISASEKKMMSSASTAGTQQIYPQGSPFPAGHSGKAFSSPVVHVPGVNDMQSPSPAGQSMSQISRQLSQSQAAWAGSRPPFPGQQIPSQSSKTQSTPFGIGTSHTYPADPSSYSPLSSPATSSPSGNAYSSLASRTPGFAESGQSSGQFQGRPSEVWSQWQSQHHGQQSGEQHAHQQPGQTEVFQVNPASTTSTCCPCQGTPPRGPPTTTSRTSPTWACSRPFPSSRRRGRAAAVQRRLRIDSDADAPESGARPRRRSPQRKAPHPPCTPRHGVAQL</sequence>
<dbReference type="SUPFAM" id="SSF55785">
    <property type="entry name" value="PYP-like sensor domain (PAS domain)"/>
    <property type="match status" value="1"/>
</dbReference>
<evidence type="ECO:0000313" key="3">
    <source>
        <dbReference type="Proteomes" id="UP000515202"/>
    </source>
</evidence>